<dbReference type="Pfam" id="PF04069">
    <property type="entry name" value="OpuAC"/>
    <property type="match status" value="1"/>
</dbReference>
<comment type="subcellular location">
    <subcellularLocation>
        <location evidence="1">Cell membrane</location>
    </subcellularLocation>
</comment>
<dbReference type="GO" id="GO:0015871">
    <property type="term" value="P:choline transport"/>
    <property type="evidence" value="ECO:0007669"/>
    <property type="project" value="TreeGrafter"/>
</dbReference>
<dbReference type="Gene3D" id="3.40.190.10">
    <property type="entry name" value="Periplasmic binding protein-like II"/>
    <property type="match status" value="1"/>
</dbReference>
<dbReference type="GO" id="GO:0005275">
    <property type="term" value="F:amine transmembrane transporter activity"/>
    <property type="evidence" value="ECO:0007669"/>
    <property type="project" value="TreeGrafter"/>
</dbReference>
<dbReference type="Gene3D" id="3.40.190.100">
    <property type="entry name" value="Glycine betaine-binding periplasmic protein, domain 2"/>
    <property type="match status" value="1"/>
</dbReference>
<dbReference type="PANTHER" id="PTHR47737">
    <property type="entry name" value="GLYCINE BETAINE/PROLINE BETAINE TRANSPORT SYSTEM PERMEASE PROTEIN PROW"/>
    <property type="match status" value="1"/>
</dbReference>
<organism evidence="6 7">
    <name type="scientific">Desulfosalsimonas propionicica</name>
    <dbReference type="NCBI Taxonomy" id="332175"/>
    <lineage>
        <taxon>Bacteria</taxon>
        <taxon>Pseudomonadati</taxon>
        <taxon>Thermodesulfobacteriota</taxon>
        <taxon>Desulfobacteria</taxon>
        <taxon>Desulfobacterales</taxon>
        <taxon>Desulfosalsimonadaceae</taxon>
        <taxon>Desulfosalsimonas</taxon>
    </lineage>
</organism>
<comment type="caution">
    <text evidence="6">The sequence shown here is derived from an EMBL/GenBank/DDBJ whole genome shotgun (WGS) entry which is preliminary data.</text>
</comment>
<keyword evidence="3" id="KW-1003">Cell membrane</keyword>
<dbReference type="AlphaFoldDB" id="A0A7W0CCD9"/>
<protein>
    <submittedName>
        <fullName evidence="6">Glycine betaine/proline transport system substrate-binding protein</fullName>
    </submittedName>
</protein>
<accession>A0A7W0CCD9</accession>
<evidence type="ECO:0000256" key="4">
    <source>
        <dbReference type="ARBA" id="ARBA00023136"/>
    </source>
</evidence>
<dbReference type="GO" id="GO:0015226">
    <property type="term" value="F:carnitine transmembrane transporter activity"/>
    <property type="evidence" value="ECO:0007669"/>
    <property type="project" value="TreeGrafter"/>
</dbReference>
<dbReference type="GO" id="GO:0031460">
    <property type="term" value="P:glycine betaine transport"/>
    <property type="evidence" value="ECO:0007669"/>
    <property type="project" value="TreeGrafter"/>
</dbReference>
<feature type="domain" description="ABC-type glycine betaine transport system substrate-binding" evidence="5">
    <location>
        <begin position="1"/>
        <end position="240"/>
    </location>
</feature>
<evidence type="ECO:0000259" key="5">
    <source>
        <dbReference type="Pfam" id="PF04069"/>
    </source>
</evidence>
<keyword evidence="7" id="KW-1185">Reference proteome</keyword>
<dbReference type="PANTHER" id="PTHR47737:SF1">
    <property type="entry name" value="GLYCINE BETAINE_PROLINE BETAINE TRANSPORT SYSTEM PERMEASE PROTEIN PROW"/>
    <property type="match status" value="1"/>
</dbReference>
<keyword evidence="4" id="KW-0472">Membrane</keyword>
<evidence type="ECO:0000256" key="3">
    <source>
        <dbReference type="ARBA" id="ARBA00022475"/>
    </source>
</evidence>
<dbReference type="InterPro" id="IPR007210">
    <property type="entry name" value="ABC_Gly_betaine_transp_sub-bd"/>
</dbReference>
<dbReference type="EMBL" id="JACDUS010000017">
    <property type="protein sequence ID" value="MBA2883156.1"/>
    <property type="molecule type" value="Genomic_DNA"/>
</dbReference>
<dbReference type="Proteomes" id="UP000525298">
    <property type="component" value="Unassembled WGS sequence"/>
</dbReference>
<dbReference type="CDD" id="cd13639">
    <property type="entry name" value="PBP2_OpuAC_like"/>
    <property type="match status" value="1"/>
</dbReference>
<sequence length="251" mass="28242">MDWASEKASSNVIKAVIQKKLNRECELLPVSLGAMWESVAQGDQDGMVAAWLPSLQAGFLQAYGPQMKFLGVNLEGTRSGLVVPAYVEIDSIAQLSRHREKFHRRIIGIDPQAGIMAKTEEAMAKYGLGEFELISGSGRTMTAALGNAVEDGDWIVVTGWTPHWKFAKWDLRYLQDPLGVYGGKEYIGTFARRGLAEDMPDVYALLKNFKWRPKDMEQVMLYAQDENTSYFQAALRWIRENDALVSTWLDQ</sequence>
<dbReference type="SUPFAM" id="SSF53850">
    <property type="entry name" value="Periplasmic binding protein-like II"/>
    <property type="match status" value="1"/>
</dbReference>
<proteinExistence type="predicted"/>
<name>A0A7W0CCD9_9BACT</name>
<reference evidence="6 7" key="1">
    <citation type="submission" date="2020-07" db="EMBL/GenBank/DDBJ databases">
        <title>Genomic Encyclopedia of Type Strains, Phase IV (KMG-IV): sequencing the most valuable type-strain genomes for metagenomic binning, comparative biology and taxonomic classification.</title>
        <authorList>
            <person name="Goeker M."/>
        </authorList>
    </citation>
    <scope>NUCLEOTIDE SEQUENCE [LARGE SCALE GENOMIC DNA]</scope>
    <source>
        <strain evidence="6 7">DSM 17721</strain>
    </source>
</reference>
<dbReference type="GO" id="GO:0043190">
    <property type="term" value="C:ATP-binding cassette (ABC) transporter complex"/>
    <property type="evidence" value="ECO:0007669"/>
    <property type="project" value="InterPro"/>
</dbReference>
<evidence type="ECO:0000313" key="6">
    <source>
        <dbReference type="EMBL" id="MBA2883156.1"/>
    </source>
</evidence>
<evidence type="ECO:0000313" key="7">
    <source>
        <dbReference type="Proteomes" id="UP000525298"/>
    </source>
</evidence>
<gene>
    <name evidence="6" type="ORF">HNR65_003517</name>
</gene>
<keyword evidence="2" id="KW-0813">Transport</keyword>
<evidence type="ECO:0000256" key="2">
    <source>
        <dbReference type="ARBA" id="ARBA00022448"/>
    </source>
</evidence>
<evidence type="ECO:0000256" key="1">
    <source>
        <dbReference type="ARBA" id="ARBA00004236"/>
    </source>
</evidence>